<dbReference type="PANTHER" id="PTHR46103:SF1">
    <property type="entry name" value="RRNA METHYLTRANSFERASE 1, MITOCHONDRIAL"/>
    <property type="match status" value="1"/>
</dbReference>
<reference evidence="9 10" key="1">
    <citation type="journal article" date="2020" name="Genome Biol. Evol.">
        <title>A new high-quality draft genome assembly of the Chinese cordyceps Ophiocordyceps sinensis.</title>
        <authorList>
            <person name="Shu R."/>
            <person name="Zhang J."/>
            <person name="Meng Q."/>
            <person name="Zhang H."/>
            <person name="Zhou G."/>
            <person name="Li M."/>
            <person name="Wu P."/>
            <person name="Zhao Y."/>
            <person name="Chen C."/>
            <person name="Qin Q."/>
        </authorList>
    </citation>
    <scope>NUCLEOTIDE SEQUENCE [LARGE SCALE GENOMIC DNA]</scope>
    <source>
        <strain evidence="9 10">IOZ07</strain>
    </source>
</reference>
<feature type="compositionally biased region" description="Basic and acidic residues" evidence="7">
    <location>
        <begin position="139"/>
        <end position="155"/>
    </location>
</feature>
<dbReference type="Pfam" id="PF00588">
    <property type="entry name" value="SpoU_methylase"/>
    <property type="match status" value="1"/>
</dbReference>
<comment type="caution">
    <text evidence="9">The sequence shown here is derived from an EMBL/GenBank/DDBJ whole genome shotgun (WGS) entry which is preliminary data.</text>
</comment>
<dbReference type="GO" id="GO:0003723">
    <property type="term" value="F:RNA binding"/>
    <property type="evidence" value="ECO:0007669"/>
    <property type="project" value="InterPro"/>
</dbReference>
<organism evidence="9 10">
    <name type="scientific">Ophiocordyceps sinensis</name>
    <dbReference type="NCBI Taxonomy" id="72228"/>
    <lineage>
        <taxon>Eukaryota</taxon>
        <taxon>Fungi</taxon>
        <taxon>Dikarya</taxon>
        <taxon>Ascomycota</taxon>
        <taxon>Pezizomycotina</taxon>
        <taxon>Sordariomycetes</taxon>
        <taxon>Hypocreomycetidae</taxon>
        <taxon>Hypocreales</taxon>
        <taxon>Ophiocordycipitaceae</taxon>
        <taxon>Ophiocordyceps</taxon>
    </lineage>
</organism>
<protein>
    <recommendedName>
        <fullName evidence="6">rRNA methyltransferase 1, mitochondrial</fullName>
    </recommendedName>
</protein>
<feature type="compositionally biased region" description="Basic and acidic residues" evidence="7">
    <location>
        <begin position="106"/>
        <end position="119"/>
    </location>
</feature>
<dbReference type="InterPro" id="IPR029026">
    <property type="entry name" value="tRNA_m1G_MTases_N"/>
</dbReference>
<evidence type="ECO:0000256" key="4">
    <source>
        <dbReference type="ARBA" id="ARBA00022946"/>
    </source>
</evidence>
<evidence type="ECO:0000256" key="3">
    <source>
        <dbReference type="ARBA" id="ARBA00022679"/>
    </source>
</evidence>
<name>A0A8H4PMR3_9HYPO</name>
<feature type="compositionally biased region" description="Basic residues" evidence="7">
    <location>
        <begin position="165"/>
        <end position="177"/>
    </location>
</feature>
<dbReference type="GO" id="GO:0016435">
    <property type="term" value="F:rRNA (guanine) methyltransferase activity"/>
    <property type="evidence" value="ECO:0007669"/>
    <property type="project" value="TreeGrafter"/>
</dbReference>
<feature type="compositionally biased region" description="Polar residues" evidence="7">
    <location>
        <begin position="48"/>
        <end position="57"/>
    </location>
</feature>
<feature type="region of interest" description="Disordered" evidence="7">
    <location>
        <begin position="234"/>
        <end position="283"/>
    </location>
</feature>
<dbReference type="InterPro" id="IPR013123">
    <property type="entry name" value="SpoU_subst-bd"/>
</dbReference>
<dbReference type="InterPro" id="IPR001537">
    <property type="entry name" value="SpoU_MeTrfase"/>
</dbReference>
<dbReference type="GO" id="GO:0005739">
    <property type="term" value="C:mitochondrion"/>
    <property type="evidence" value="ECO:0007669"/>
    <property type="project" value="UniProtKB-SubCell"/>
</dbReference>
<gene>
    <name evidence="9" type="ORF">G6O67_004328</name>
</gene>
<comment type="subcellular location">
    <subcellularLocation>
        <location evidence="1">Mitochondrion</location>
    </subcellularLocation>
</comment>
<evidence type="ECO:0000256" key="7">
    <source>
        <dbReference type="SAM" id="MobiDB-lite"/>
    </source>
</evidence>
<evidence type="ECO:0000259" key="8">
    <source>
        <dbReference type="SMART" id="SM00967"/>
    </source>
</evidence>
<feature type="compositionally biased region" description="Polar residues" evidence="7">
    <location>
        <begin position="25"/>
        <end position="39"/>
    </location>
</feature>
<dbReference type="EMBL" id="JAAVMX010000005">
    <property type="protein sequence ID" value="KAF4507877.1"/>
    <property type="molecule type" value="Genomic_DNA"/>
</dbReference>
<feature type="compositionally biased region" description="Basic and acidic residues" evidence="7">
    <location>
        <begin position="245"/>
        <end position="258"/>
    </location>
</feature>
<feature type="compositionally biased region" description="Basic and acidic residues" evidence="7">
    <location>
        <begin position="86"/>
        <end position="99"/>
    </location>
</feature>
<dbReference type="InterPro" id="IPR029064">
    <property type="entry name" value="Ribosomal_eL30-like_sf"/>
</dbReference>
<dbReference type="SMART" id="SM00967">
    <property type="entry name" value="SpoU_sub_bind"/>
    <property type="match status" value="1"/>
</dbReference>
<evidence type="ECO:0000256" key="5">
    <source>
        <dbReference type="ARBA" id="ARBA00023128"/>
    </source>
</evidence>
<keyword evidence="5" id="KW-0496">Mitochondrion</keyword>
<dbReference type="PANTHER" id="PTHR46103">
    <property type="entry name" value="RRNA METHYLTRANSFERASE 1, MITOCHONDRIAL"/>
    <property type="match status" value="1"/>
</dbReference>
<keyword evidence="10" id="KW-1185">Reference proteome</keyword>
<feature type="region of interest" description="Disordered" evidence="7">
    <location>
        <begin position="618"/>
        <end position="639"/>
    </location>
</feature>
<feature type="region of interest" description="Disordered" evidence="7">
    <location>
        <begin position="1"/>
        <end position="206"/>
    </location>
</feature>
<dbReference type="Gene3D" id="3.30.1330.30">
    <property type="match status" value="1"/>
</dbReference>
<evidence type="ECO:0000313" key="9">
    <source>
        <dbReference type="EMBL" id="KAF4507877.1"/>
    </source>
</evidence>
<dbReference type="InterPro" id="IPR029028">
    <property type="entry name" value="Alpha/beta_knot_MTases"/>
</dbReference>
<dbReference type="SUPFAM" id="SSF75217">
    <property type="entry name" value="alpha/beta knot"/>
    <property type="match status" value="1"/>
</dbReference>
<dbReference type="Pfam" id="PF08032">
    <property type="entry name" value="SpoU_sub_bind"/>
    <property type="match status" value="1"/>
</dbReference>
<proteinExistence type="predicted"/>
<sequence>MRKEDRIPKKGRVKGGVPSWGAINSPRNRSAKTPWQPNKDSSDVGKTARSSTGSSQGIGKDFGKGASKSFGKATSQEGSKVWSRGLGRDTIKSTSREAGHSSSRGSGRDINQETSRETGHSSSRGSGRSSRVVSQLAPHRPETRRDSWDLDKTNKALEGAASDRQRHKLRSKLSRRAAKQDEDPDGSGRQTRRKRFLDPDSQYGKKSMVYRIKHGDLKNAVELQDPVQPEHKRVAQKNWHGGLPVERKEASHDAKSRGPEWNPGKAPQRPWQPSMPRSVPRRLPERLETTQGDILELASAGSTFIYGRSSVKAALERGRRKLYKLYVYKNRKLEQMNEVIMQLARERGVSTRIVPMEERGLMDKMSQGRPHNGTILEASPLPQLPVLSLGAVEESPGRLGFNVNLDHQSREDENINGKDPFIPRSSFVTPKPFVLLLNNILDPGNLGALIRSAHYFGIDAIGITVRASSSLSAAALKAASGAAEEVRLFTVPSSAQFVEQSKMAGWKTYAAVPPPSRKLMELHGEKFVSGSDVERQDPLQHSPCLLVLGNEGEGLTKALKSAVDYEVSIPRLIEHSQLDSLNVSVAGAVLFHSFTKGSAAAKAGAAVAASHGRARARLNPSTAGLVEGQDAEPQSERMF</sequence>
<keyword evidence="4" id="KW-0809">Transit peptide</keyword>
<dbReference type="Proteomes" id="UP000557566">
    <property type="component" value="Unassembled WGS sequence"/>
</dbReference>
<dbReference type="OrthoDB" id="270651at2759"/>
<evidence type="ECO:0000313" key="10">
    <source>
        <dbReference type="Proteomes" id="UP000557566"/>
    </source>
</evidence>
<dbReference type="Gene3D" id="3.40.1280.10">
    <property type="match status" value="1"/>
</dbReference>
<evidence type="ECO:0000256" key="6">
    <source>
        <dbReference type="ARBA" id="ARBA00034881"/>
    </source>
</evidence>
<accession>A0A8H4PMR3</accession>
<feature type="domain" description="RNA 2-O ribose methyltransferase substrate binding" evidence="8">
    <location>
        <begin position="304"/>
        <end position="384"/>
    </location>
</feature>
<feature type="compositionally biased region" description="Low complexity" evidence="7">
    <location>
        <begin position="121"/>
        <end position="134"/>
    </location>
</feature>
<evidence type="ECO:0000256" key="1">
    <source>
        <dbReference type="ARBA" id="ARBA00004173"/>
    </source>
</evidence>
<dbReference type="InterPro" id="IPR047182">
    <property type="entry name" value="MRM1"/>
</dbReference>
<keyword evidence="3" id="KW-0808">Transferase</keyword>
<evidence type="ECO:0000256" key="2">
    <source>
        <dbReference type="ARBA" id="ARBA00022603"/>
    </source>
</evidence>
<dbReference type="SUPFAM" id="SSF55315">
    <property type="entry name" value="L30e-like"/>
    <property type="match status" value="1"/>
</dbReference>
<dbReference type="AlphaFoldDB" id="A0A8H4PMR3"/>
<keyword evidence="2" id="KW-0489">Methyltransferase</keyword>